<proteinExistence type="predicted"/>
<reference evidence="2" key="1">
    <citation type="submission" date="2012-08" db="EMBL/GenBank/DDBJ databases">
        <title>The Genome Sequence of Wuchereria bancrofti.</title>
        <authorList>
            <person name="Nutman T.B."/>
            <person name="Fink D.L."/>
            <person name="Russ C."/>
            <person name="Young S."/>
            <person name="Zeng Q."/>
            <person name="Koehrsen M."/>
            <person name="Alvarado L."/>
            <person name="Berlin A."/>
            <person name="Chapman S.B."/>
            <person name="Chen Z."/>
            <person name="Freedman E."/>
            <person name="Gellesch M."/>
            <person name="Goldberg J."/>
            <person name="Griggs A."/>
            <person name="Gujja S."/>
            <person name="Heilman E.R."/>
            <person name="Heiman D."/>
            <person name="Hepburn T."/>
            <person name="Howarth C."/>
            <person name="Jen D."/>
            <person name="Larson L."/>
            <person name="Lewis B."/>
            <person name="Mehta T."/>
            <person name="Park D."/>
            <person name="Pearson M."/>
            <person name="Roberts A."/>
            <person name="Saif S."/>
            <person name="Shea T."/>
            <person name="Shenoy N."/>
            <person name="Sisk P."/>
            <person name="Stolte C."/>
            <person name="Sykes S."/>
            <person name="Walk T."/>
            <person name="White J."/>
            <person name="Yandava C."/>
            <person name="Haas B."/>
            <person name="Henn M.R."/>
            <person name="Nusbaum C."/>
            <person name="Birren B."/>
        </authorList>
    </citation>
    <scope>NUCLEOTIDE SEQUENCE [LARGE SCALE GENOMIC DNA]</scope>
    <source>
        <strain evidence="2">NA</strain>
    </source>
</reference>
<sequence length="140" mass="16369">MFSSVRDGYYNEQRRLRRTSQQCINRNKISLPAALIETVNRFDNRRKFSNVSYNSAFYAESDADEMNELENSKSIAKWMEEEEAKCRSKVAVRDVAERIEILDIGDESNDSIQGDMTKHMTTDVHRQLRIAFHARRDSTI</sequence>
<accession>J9DP56</accession>
<protein>
    <submittedName>
        <fullName evidence="1">Uncharacterized protein</fullName>
    </submittedName>
</protein>
<name>J9DP56_WUCBA</name>
<dbReference type="EMBL" id="ADBV01018644">
    <property type="protein sequence ID" value="EJW71418.1"/>
    <property type="molecule type" value="Genomic_DNA"/>
</dbReference>
<dbReference type="Proteomes" id="UP000004810">
    <property type="component" value="Unassembled WGS sequence"/>
</dbReference>
<organism evidence="1 2">
    <name type="scientific">Wuchereria bancrofti</name>
    <dbReference type="NCBI Taxonomy" id="6293"/>
    <lineage>
        <taxon>Eukaryota</taxon>
        <taxon>Metazoa</taxon>
        <taxon>Ecdysozoa</taxon>
        <taxon>Nematoda</taxon>
        <taxon>Chromadorea</taxon>
        <taxon>Rhabditida</taxon>
        <taxon>Spirurina</taxon>
        <taxon>Spiruromorpha</taxon>
        <taxon>Filarioidea</taxon>
        <taxon>Onchocercidae</taxon>
        <taxon>Wuchereria</taxon>
    </lineage>
</organism>
<comment type="caution">
    <text evidence="1">The sequence shown here is derived from an EMBL/GenBank/DDBJ whole genome shotgun (WGS) entry which is preliminary data.</text>
</comment>
<evidence type="ECO:0000313" key="1">
    <source>
        <dbReference type="EMBL" id="EJW71418.1"/>
    </source>
</evidence>
<dbReference type="AlphaFoldDB" id="J9DP56"/>
<gene>
    <name evidence="1" type="ORF">WUBG_17675</name>
</gene>
<evidence type="ECO:0000313" key="2">
    <source>
        <dbReference type="Proteomes" id="UP000004810"/>
    </source>
</evidence>